<comment type="caution">
    <text evidence="2">The sequence shown here is derived from an EMBL/GenBank/DDBJ whole genome shotgun (WGS) entry which is preliminary data.</text>
</comment>
<protein>
    <recommendedName>
        <fullName evidence="4">DUF1287 domain-containing protein</fullName>
    </recommendedName>
</protein>
<evidence type="ECO:0000256" key="1">
    <source>
        <dbReference type="SAM" id="SignalP"/>
    </source>
</evidence>
<keyword evidence="3" id="KW-1185">Reference proteome</keyword>
<keyword evidence="1" id="KW-0732">Signal</keyword>
<proteinExistence type="predicted"/>
<feature type="signal peptide" evidence="1">
    <location>
        <begin position="1"/>
        <end position="17"/>
    </location>
</feature>
<dbReference type="AlphaFoldDB" id="A0A370QGD3"/>
<organism evidence="2 3">
    <name type="scientific">Enterobacillus tribolii</name>
    <dbReference type="NCBI Taxonomy" id="1487935"/>
    <lineage>
        <taxon>Bacteria</taxon>
        <taxon>Pseudomonadati</taxon>
        <taxon>Pseudomonadota</taxon>
        <taxon>Gammaproteobacteria</taxon>
        <taxon>Enterobacterales</taxon>
        <taxon>Hafniaceae</taxon>
        <taxon>Enterobacillus</taxon>
    </lineage>
</organism>
<evidence type="ECO:0008006" key="4">
    <source>
        <dbReference type="Google" id="ProtNLM"/>
    </source>
</evidence>
<sequence length="198" mass="22469">MLSPLCALFGGIFSFCAAVMPVPAEPLTNAAVLEGAREQIGRTLYYDARYETIGYPNGDVPIERGVCTDVVIRALRHTGEDLQQKIHLDMRANFSRYPALWGLKTTDRNIDHRRVPNIRVYLSRHHQSLPVTRQPENYLPGDIVSWVLPNGRPHIGVVSNEKNFAGTPLIVHNVGRGARQDDMLFTWEITGHYRYFTR</sequence>
<evidence type="ECO:0000313" key="3">
    <source>
        <dbReference type="Proteomes" id="UP000254848"/>
    </source>
</evidence>
<name>A0A370QGD3_9GAMM</name>
<gene>
    <name evidence="2" type="ORF">C8D90_10918</name>
</gene>
<feature type="chain" id="PRO_5016893785" description="DUF1287 domain-containing protein" evidence="1">
    <location>
        <begin position="18"/>
        <end position="198"/>
    </location>
</feature>
<dbReference type="EMBL" id="QRAP01000009">
    <property type="protein sequence ID" value="RDK87423.1"/>
    <property type="molecule type" value="Genomic_DNA"/>
</dbReference>
<dbReference type="Pfam" id="PF06940">
    <property type="entry name" value="DUF1287"/>
    <property type="match status" value="1"/>
</dbReference>
<accession>A0A370QGD3</accession>
<dbReference type="Proteomes" id="UP000254848">
    <property type="component" value="Unassembled WGS sequence"/>
</dbReference>
<evidence type="ECO:0000313" key="2">
    <source>
        <dbReference type="EMBL" id="RDK87423.1"/>
    </source>
</evidence>
<dbReference type="PIRSF" id="PIRSF011444">
    <property type="entry name" value="DUF1287"/>
    <property type="match status" value="1"/>
</dbReference>
<dbReference type="InterPro" id="IPR009706">
    <property type="entry name" value="DUF1287"/>
</dbReference>
<reference evidence="2 3" key="1">
    <citation type="submission" date="2018-07" db="EMBL/GenBank/DDBJ databases">
        <title>Genomic Encyclopedia of Type Strains, Phase IV (KMG-IV): sequencing the most valuable type-strain genomes for metagenomic binning, comparative biology and taxonomic classification.</title>
        <authorList>
            <person name="Goeker M."/>
        </authorList>
    </citation>
    <scope>NUCLEOTIDE SEQUENCE [LARGE SCALE GENOMIC DNA]</scope>
    <source>
        <strain evidence="2 3">DSM 103736</strain>
    </source>
</reference>
<dbReference type="RefSeq" id="WP_115459741.1">
    <property type="nucleotide sequence ID" value="NZ_QRAP01000009.1"/>
</dbReference>